<protein>
    <submittedName>
        <fullName evidence="1">Uncharacterized protein</fullName>
    </submittedName>
</protein>
<gene>
    <name evidence="1" type="ORF">CEE69_31360</name>
</gene>
<reference evidence="1 2" key="1">
    <citation type="submission" date="2017-06" db="EMBL/GenBank/DDBJ databases">
        <title>Description of Rhodopirellula bahusiensis sp. nov.</title>
        <authorList>
            <person name="Kizina J."/>
            <person name="Harder J."/>
        </authorList>
    </citation>
    <scope>NUCLEOTIDE SEQUENCE [LARGE SCALE GENOMIC DNA]</scope>
    <source>
        <strain evidence="1 2">SWK21</strain>
    </source>
</reference>
<dbReference type="RefSeq" id="WP_099264477.1">
    <property type="nucleotide sequence ID" value="NZ_NIZW01000055.1"/>
</dbReference>
<dbReference type="Proteomes" id="UP000225740">
    <property type="component" value="Unassembled WGS sequence"/>
</dbReference>
<comment type="caution">
    <text evidence="1">The sequence shown here is derived from an EMBL/GenBank/DDBJ whole genome shotgun (WGS) entry which is preliminary data.</text>
</comment>
<evidence type="ECO:0000313" key="1">
    <source>
        <dbReference type="EMBL" id="PHQ31388.1"/>
    </source>
</evidence>
<dbReference type="AlphaFoldDB" id="A0A2G1VX81"/>
<dbReference type="EMBL" id="NIZW01000055">
    <property type="protein sequence ID" value="PHQ31388.1"/>
    <property type="molecule type" value="Genomic_DNA"/>
</dbReference>
<keyword evidence="2" id="KW-1185">Reference proteome</keyword>
<accession>A0A2G1VX81</accession>
<organism evidence="1 2">
    <name type="scientific">Rhodopirellula bahusiensis</name>
    <dbReference type="NCBI Taxonomy" id="2014065"/>
    <lineage>
        <taxon>Bacteria</taxon>
        <taxon>Pseudomonadati</taxon>
        <taxon>Planctomycetota</taxon>
        <taxon>Planctomycetia</taxon>
        <taxon>Pirellulales</taxon>
        <taxon>Pirellulaceae</taxon>
        <taxon>Rhodopirellula</taxon>
    </lineage>
</organism>
<dbReference type="GeneID" id="90612291"/>
<name>A0A2G1VX81_9BACT</name>
<sequence>MSEYPVEPFLAMYRNDLDRQIEAAETELAFWSNMNSQFSAKTPDGLRAVQSMNMIRQHLSDKCEAIKQTRAMIDRLDCYDDHIEFHSGQLHAFMDDEESAG</sequence>
<evidence type="ECO:0000313" key="2">
    <source>
        <dbReference type="Proteomes" id="UP000225740"/>
    </source>
</evidence>
<proteinExistence type="predicted"/>